<evidence type="ECO:0000259" key="1">
    <source>
        <dbReference type="Pfam" id="PF00534"/>
    </source>
</evidence>
<evidence type="ECO:0000313" key="2">
    <source>
        <dbReference type="EMBL" id="MFC4689184.1"/>
    </source>
</evidence>
<name>A0ABV9L543_9FLAO</name>
<protein>
    <submittedName>
        <fullName evidence="2">Glycosyltransferase family 4 protein</fullName>
        <ecNumber evidence="2">2.4.-.-</ecNumber>
    </submittedName>
</protein>
<dbReference type="Proteomes" id="UP001595878">
    <property type="component" value="Unassembled WGS sequence"/>
</dbReference>
<gene>
    <name evidence="2" type="ORF">ACFO5T_01955</name>
</gene>
<accession>A0ABV9L543</accession>
<dbReference type="GO" id="GO:0016757">
    <property type="term" value="F:glycosyltransferase activity"/>
    <property type="evidence" value="ECO:0007669"/>
    <property type="project" value="UniProtKB-KW"/>
</dbReference>
<comment type="caution">
    <text evidence="2">The sequence shown here is derived from an EMBL/GenBank/DDBJ whole genome shotgun (WGS) entry which is preliminary data.</text>
</comment>
<keyword evidence="3" id="KW-1185">Reference proteome</keyword>
<proteinExistence type="predicted"/>
<dbReference type="InterPro" id="IPR050194">
    <property type="entry name" value="Glycosyltransferase_grp1"/>
</dbReference>
<dbReference type="EC" id="2.4.-.-" evidence="2"/>
<dbReference type="SUPFAM" id="SSF53756">
    <property type="entry name" value="UDP-Glycosyltransferase/glycogen phosphorylase"/>
    <property type="match status" value="1"/>
</dbReference>
<dbReference type="PANTHER" id="PTHR45947">
    <property type="entry name" value="SULFOQUINOVOSYL TRANSFERASE SQD2"/>
    <property type="match status" value="1"/>
</dbReference>
<organism evidence="2 3">
    <name type="scientific">Dokdonia genika</name>
    <dbReference type="NCBI Taxonomy" id="308113"/>
    <lineage>
        <taxon>Bacteria</taxon>
        <taxon>Pseudomonadati</taxon>
        <taxon>Bacteroidota</taxon>
        <taxon>Flavobacteriia</taxon>
        <taxon>Flavobacteriales</taxon>
        <taxon>Flavobacteriaceae</taxon>
        <taxon>Dokdonia</taxon>
    </lineage>
</organism>
<dbReference type="RefSeq" id="WP_380031606.1">
    <property type="nucleotide sequence ID" value="NZ_JBHSHB010000007.1"/>
</dbReference>
<dbReference type="InterPro" id="IPR001296">
    <property type="entry name" value="Glyco_trans_1"/>
</dbReference>
<dbReference type="PANTHER" id="PTHR45947:SF3">
    <property type="entry name" value="SULFOQUINOVOSYL TRANSFERASE SQD2"/>
    <property type="match status" value="1"/>
</dbReference>
<evidence type="ECO:0000313" key="3">
    <source>
        <dbReference type="Proteomes" id="UP001595878"/>
    </source>
</evidence>
<reference evidence="3" key="1">
    <citation type="journal article" date="2019" name="Int. J. Syst. Evol. Microbiol.">
        <title>The Global Catalogue of Microorganisms (GCM) 10K type strain sequencing project: providing services to taxonomists for standard genome sequencing and annotation.</title>
        <authorList>
            <consortium name="The Broad Institute Genomics Platform"/>
            <consortium name="The Broad Institute Genome Sequencing Center for Infectious Disease"/>
            <person name="Wu L."/>
            <person name="Ma J."/>
        </authorList>
    </citation>
    <scope>NUCLEOTIDE SEQUENCE [LARGE SCALE GENOMIC DNA]</scope>
    <source>
        <strain evidence="3">CGMCC 4.7427</strain>
    </source>
</reference>
<feature type="domain" description="Glycosyl transferase family 1" evidence="1">
    <location>
        <begin position="181"/>
        <end position="327"/>
    </location>
</feature>
<dbReference type="EMBL" id="JBHSHB010000007">
    <property type="protein sequence ID" value="MFC4689184.1"/>
    <property type="molecule type" value="Genomic_DNA"/>
</dbReference>
<keyword evidence="2" id="KW-0808">Transferase</keyword>
<sequence length="358" mass="40447">MPHKKVLLIGPLPEPTTGVSLANQVVSSVLKNEGYNVTEVNTSFSYLDEDLGVFSFKKLWHNLKYNTQAFKVFSNHIIYFTPGQTFFGVLKYAVFIVFAALSRKRIITHIHGNHLGTAYHQMTGVKRWATKKLMSLSSDGIVLSESLKPNLIPFLDEKNIHILPNFAQEYLNTDITKDYASPRFIYLSNLMQEKGIIIFLKALLELQNQNISYQAQIGGAVTKEMWMQVKPLLLQLKNVDYKGVVMGEEKKALFEWGNVFVLPTYYKMEGQPISILEAMATGSLIITTTQGGIPDIIKNGEQGLFVEKQNVEDLVLKMKSIASNPKIISDIGVKNQAHFSKNFTMKAFTSRLITIFRK</sequence>
<dbReference type="Gene3D" id="3.40.50.2000">
    <property type="entry name" value="Glycogen Phosphorylase B"/>
    <property type="match status" value="2"/>
</dbReference>
<dbReference type="Pfam" id="PF00534">
    <property type="entry name" value="Glycos_transf_1"/>
    <property type="match status" value="1"/>
</dbReference>
<dbReference type="CDD" id="cd03801">
    <property type="entry name" value="GT4_PimA-like"/>
    <property type="match status" value="1"/>
</dbReference>
<keyword evidence="2" id="KW-0328">Glycosyltransferase</keyword>